<evidence type="ECO:0000313" key="3">
    <source>
        <dbReference type="Proteomes" id="UP001163846"/>
    </source>
</evidence>
<dbReference type="EMBL" id="MU805935">
    <property type="protein sequence ID" value="KAJ3845508.1"/>
    <property type="molecule type" value="Genomic_DNA"/>
</dbReference>
<sequence length="333" mass="37557">MAPSLEIPRSTLMHVSLACSSIEIRTVDAIINSQTACTLPLEILLLIRAYLLIEVTNHLIIRSASALQRYERSLRYLLCPDCIAYNQDVYGNDVWGWEQFSGACACFNPRNRSISSLILFRSLHSSIPTFSSPSLNPRKFADQHHWLEFYLSMKASRLIRNRPYHGSADGIDSRAIWDLVSSVLEGYGCQSVRTHRPYGGRNFTSVRRYESCLVIPREPLQLNVTEENSNNALQRVDRDLALSVEYTSHPAHHHDTSSINPPTRSNCPTWQSTPLIDQRYSTVSENDHDFGLSGIVYSLQSIVLAALSIPLSIVTVFLTIVCFYTRPGALRVL</sequence>
<keyword evidence="3" id="KW-1185">Reference proteome</keyword>
<evidence type="ECO:0000256" key="1">
    <source>
        <dbReference type="SAM" id="Phobius"/>
    </source>
</evidence>
<proteinExistence type="predicted"/>
<organism evidence="2 3">
    <name type="scientific">Lentinula raphanica</name>
    <dbReference type="NCBI Taxonomy" id="153919"/>
    <lineage>
        <taxon>Eukaryota</taxon>
        <taxon>Fungi</taxon>
        <taxon>Dikarya</taxon>
        <taxon>Basidiomycota</taxon>
        <taxon>Agaricomycotina</taxon>
        <taxon>Agaricomycetes</taxon>
        <taxon>Agaricomycetidae</taxon>
        <taxon>Agaricales</taxon>
        <taxon>Marasmiineae</taxon>
        <taxon>Omphalotaceae</taxon>
        <taxon>Lentinula</taxon>
    </lineage>
</organism>
<protein>
    <submittedName>
        <fullName evidence="2">Uncharacterized protein</fullName>
    </submittedName>
</protein>
<name>A0AA38PM61_9AGAR</name>
<keyword evidence="1" id="KW-0472">Membrane</keyword>
<keyword evidence="1" id="KW-0812">Transmembrane</keyword>
<gene>
    <name evidence="2" type="ORF">F5878DRAFT_598940</name>
</gene>
<reference evidence="2" key="1">
    <citation type="submission" date="2022-08" db="EMBL/GenBank/DDBJ databases">
        <authorList>
            <consortium name="DOE Joint Genome Institute"/>
            <person name="Min B."/>
            <person name="Riley R."/>
            <person name="Sierra-Patev S."/>
            <person name="Naranjo-Ortiz M."/>
            <person name="Looney B."/>
            <person name="Konkel Z."/>
            <person name="Slot J.C."/>
            <person name="Sakamoto Y."/>
            <person name="Steenwyk J.L."/>
            <person name="Rokas A."/>
            <person name="Carro J."/>
            <person name="Camarero S."/>
            <person name="Ferreira P."/>
            <person name="Molpeceres G."/>
            <person name="Ruiz-Duenas F.J."/>
            <person name="Serrano A."/>
            <person name="Henrissat B."/>
            <person name="Drula E."/>
            <person name="Hughes K.W."/>
            <person name="Mata J.L."/>
            <person name="Ishikawa N.K."/>
            <person name="Vargas-Isla R."/>
            <person name="Ushijima S."/>
            <person name="Smith C.A."/>
            <person name="Ahrendt S."/>
            <person name="Andreopoulos W."/>
            <person name="He G."/>
            <person name="Labutti K."/>
            <person name="Lipzen A."/>
            <person name="Ng V."/>
            <person name="Sandor L."/>
            <person name="Barry K."/>
            <person name="Martinez A.T."/>
            <person name="Xiao Y."/>
            <person name="Gibbons J.G."/>
            <person name="Terashima K."/>
            <person name="Hibbett D.S."/>
            <person name="Grigoriev I.V."/>
        </authorList>
    </citation>
    <scope>NUCLEOTIDE SEQUENCE</scope>
    <source>
        <strain evidence="2">TFB9207</strain>
    </source>
</reference>
<keyword evidence="1" id="KW-1133">Transmembrane helix</keyword>
<accession>A0AA38PM61</accession>
<feature type="transmembrane region" description="Helical" evidence="1">
    <location>
        <begin position="302"/>
        <end position="324"/>
    </location>
</feature>
<dbReference type="Proteomes" id="UP001163846">
    <property type="component" value="Unassembled WGS sequence"/>
</dbReference>
<comment type="caution">
    <text evidence="2">The sequence shown here is derived from an EMBL/GenBank/DDBJ whole genome shotgun (WGS) entry which is preliminary data.</text>
</comment>
<dbReference type="AlphaFoldDB" id="A0AA38PM61"/>
<evidence type="ECO:0000313" key="2">
    <source>
        <dbReference type="EMBL" id="KAJ3845508.1"/>
    </source>
</evidence>